<accession>A0ABP9PNN2</accession>
<keyword evidence="4" id="KW-1185">Reference proteome</keyword>
<evidence type="ECO:0000313" key="3">
    <source>
        <dbReference type="EMBL" id="GAA5149604.1"/>
    </source>
</evidence>
<feature type="compositionally biased region" description="Basic and acidic residues" evidence="1">
    <location>
        <begin position="68"/>
        <end position="85"/>
    </location>
</feature>
<keyword evidence="2" id="KW-0472">Membrane</keyword>
<feature type="region of interest" description="Disordered" evidence="1">
    <location>
        <begin position="57"/>
        <end position="85"/>
    </location>
</feature>
<evidence type="ECO:0000313" key="4">
    <source>
        <dbReference type="Proteomes" id="UP001500221"/>
    </source>
</evidence>
<protein>
    <submittedName>
        <fullName evidence="3">Uncharacterized protein</fullName>
    </submittedName>
</protein>
<sequence>MDNDQRMSKRNLVIGAVTSVVIVAVALVLALVVIPRLGGGEVELPEEVGGLTALDELVPPGADDDPEAQDRAAENRARQEDSREYSAEKISEIFDGADADQRSYADPDTIDPIYTVIAVAADAGPLLVSNGFPDPEYLGLALPREEWFEQGDAECVGTRLETVPAGEEPTEEQRAFGFLVCQRSSGSLSVRVSVNDGDVDAAVDLLDAVYTDLD</sequence>
<evidence type="ECO:0000256" key="2">
    <source>
        <dbReference type="SAM" id="Phobius"/>
    </source>
</evidence>
<name>A0ABP9PNN2_9ACTN</name>
<dbReference type="EMBL" id="BAABKG010000003">
    <property type="protein sequence ID" value="GAA5149604.1"/>
    <property type="molecule type" value="Genomic_DNA"/>
</dbReference>
<organism evidence="3 4">
    <name type="scientific">Nocardioides marinquilinus</name>
    <dbReference type="NCBI Taxonomy" id="1210400"/>
    <lineage>
        <taxon>Bacteria</taxon>
        <taxon>Bacillati</taxon>
        <taxon>Actinomycetota</taxon>
        <taxon>Actinomycetes</taxon>
        <taxon>Propionibacteriales</taxon>
        <taxon>Nocardioidaceae</taxon>
        <taxon>Nocardioides</taxon>
    </lineage>
</organism>
<comment type="caution">
    <text evidence="3">The sequence shown here is derived from an EMBL/GenBank/DDBJ whole genome shotgun (WGS) entry which is preliminary data.</text>
</comment>
<evidence type="ECO:0000256" key="1">
    <source>
        <dbReference type="SAM" id="MobiDB-lite"/>
    </source>
</evidence>
<keyword evidence="2" id="KW-0812">Transmembrane</keyword>
<proteinExistence type="predicted"/>
<reference evidence="4" key="1">
    <citation type="journal article" date="2019" name="Int. J. Syst. Evol. Microbiol.">
        <title>The Global Catalogue of Microorganisms (GCM) 10K type strain sequencing project: providing services to taxonomists for standard genome sequencing and annotation.</title>
        <authorList>
            <consortium name="The Broad Institute Genomics Platform"/>
            <consortium name="The Broad Institute Genome Sequencing Center for Infectious Disease"/>
            <person name="Wu L."/>
            <person name="Ma J."/>
        </authorList>
    </citation>
    <scope>NUCLEOTIDE SEQUENCE [LARGE SCALE GENOMIC DNA]</scope>
    <source>
        <strain evidence="4">JCM 18459</strain>
    </source>
</reference>
<dbReference type="Proteomes" id="UP001500221">
    <property type="component" value="Unassembled WGS sequence"/>
</dbReference>
<feature type="transmembrane region" description="Helical" evidence="2">
    <location>
        <begin position="12"/>
        <end position="34"/>
    </location>
</feature>
<gene>
    <name evidence="3" type="ORF">GCM10023340_25190</name>
</gene>
<keyword evidence="2" id="KW-1133">Transmembrane helix</keyword>